<name>A0A2P2QAR8_RHIMU</name>
<evidence type="ECO:0000313" key="1">
    <source>
        <dbReference type="EMBL" id="MBX64091.1"/>
    </source>
</evidence>
<dbReference type="EMBL" id="GGEC01083607">
    <property type="protein sequence ID" value="MBX64091.1"/>
    <property type="molecule type" value="Transcribed_RNA"/>
</dbReference>
<organism evidence="1">
    <name type="scientific">Rhizophora mucronata</name>
    <name type="common">Asiatic mangrove</name>
    <dbReference type="NCBI Taxonomy" id="61149"/>
    <lineage>
        <taxon>Eukaryota</taxon>
        <taxon>Viridiplantae</taxon>
        <taxon>Streptophyta</taxon>
        <taxon>Embryophyta</taxon>
        <taxon>Tracheophyta</taxon>
        <taxon>Spermatophyta</taxon>
        <taxon>Magnoliopsida</taxon>
        <taxon>eudicotyledons</taxon>
        <taxon>Gunneridae</taxon>
        <taxon>Pentapetalae</taxon>
        <taxon>rosids</taxon>
        <taxon>fabids</taxon>
        <taxon>Malpighiales</taxon>
        <taxon>Rhizophoraceae</taxon>
        <taxon>Rhizophora</taxon>
    </lineage>
</organism>
<protein>
    <submittedName>
        <fullName evidence="1">Uncharacterized protein</fullName>
    </submittedName>
</protein>
<sequence>MHCMNKNELIHLDEQSCSSTRCSWSLIDLFLWPF</sequence>
<dbReference type="AlphaFoldDB" id="A0A2P2QAR8"/>
<accession>A0A2P2QAR8</accession>
<reference evidence="1" key="1">
    <citation type="submission" date="2018-02" db="EMBL/GenBank/DDBJ databases">
        <title>Rhizophora mucronata_Transcriptome.</title>
        <authorList>
            <person name="Meera S.P."/>
            <person name="Sreeshan A."/>
            <person name="Augustine A."/>
        </authorList>
    </citation>
    <scope>NUCLEOTIDE SEQUENCE</scope>
    <source>
        <tissue evidence="1">Leaf</tissue>
    </source>
</reference>
<proteinExistence type="predicted"/>